<evidence type="ECO:0000256" key="2">
    <source>
        <dbReference type="ARBA" id="ARBA00022448"/>
    </source>
</evidence>
<sequence length="304" mass="34366">MEMVQVQDLVKTYNKGALTAVDRVSFSVDKGEIFGLIGPDGAGKTSIFRVLTTLLLPNEGNVSVGGLDVVKDYKKIRKMVGYMPGKFSLYQDLTVEENLNFFASVFDTSIEENYDLIKDIYVQIEPFKDRRAGKLSGGMKQKLALCCALIHKPEILFLDEPTTGVDVVSRKEFWDMLSRLKEQGITILVSTPYMDEATLCERIALIQNGKILSVETPDEIIKQYPDPLYAIKSNDMGKLLLDLRKNPMIKTCNAFGEYHHISFNEMNENQTDDLLKSLEEEGQKGVEIKKIQPNIEDCFIQLMN</sequence>
<dbReference type="Gene3D" id="3.40.50.300">
    <property type="entry name" value="P-loop containing nucleotide triphosphate hydrolases"/>
    <property type="match status" value="1"/>
</dbReference>
<dbReference type="PROSITE" id="PS50893">
    <property type="entry name" value="ABC_TRANSPORTER_2"/>
    <property type="match status" value="1"/>
</dbReference>
<keyword evidence="4" id="KW-0547">Nucleotide-binding</keyword>
<dbReference type="EMBL" id="BMKM01000002">
    <property type="protein sequence ID" value="GGE16580.1"/>
    <property type="molecule type" value="Genomic_DNA"/>
</dbReference>
<keyword evidence="2" id="KW-0813">Transport</keyword>
<evidence type="ECO:0000256" key="3">
    <source>
        <dbReference type="ARBA" id="ARBA00022458"/>
    </source>
</evidence>
<evidence type="ECO:0000313" key="8">
    <source>
        <dbReference type="Proteomes" id="UP000614460"/>
    </source>
</evidence>
<dbReference type="InterPro" id="IPR050763">
    <property type="entry name" value="ABC_transporter_ATP-binding"/>
</dbReference>
<evidence type="ECO:0000256" key="5">
    <source>
        <dbReference type="ARBA" id="ARBA00022840"/>
    </source>
</evidence>
<dbReference type="SUPFAM" id="SSF52540">
    <property type="entry name" value="P-loop containing nucleoside triphosphate hydrolases"/>
    <property type="match status" value="1"/>
</dbReference>
<evidence type="ECO:0000259" key="6">
    <source>
        <dbReference type="PROSITE" id="PS50893"/>
    </source>
</evidence>
<dbReference type="AlphaFoldDB" id="A0A8H9FYT4"/>
<dbReference type="GO" id="GO:0016887">
    <property type="term" value="F:ATP hydrolysis activity"/>
    <property type="evidence" value="ECO:0007669"/>
    <property type="project" value="InterPro"/>
</dbReference>
<dbReference type="InterPro" id="IPR003439">
    <property type="entry name" value="ABC_transporter-like_ATP-bd"/>
</dbReference>
<protein>
    <recommendedName>
        <fullName evidence="6">ABC transporter domain-containing protein</fullName>
    </recommendedName>
</protein>
<dbReference type="PANTHER" id="PTHR42711:SF5">
    <property type="entry name" value="ABC TRANSPORTER ATP-BINDING PROTEIN NATA"/>
    <property type="match status" value="1"/>
</dbReference>
<dbReference type="InterPro" id="IPR003593">
    <property type="entry name" value="AAA+_ATPase"/>
</dbReference>
<accession>A0A8H9FYT4</accession>
<gene>
    <name evidence="7" type="ORF">GCM10011516_12900</name>
</gene>
<dbReference type="PROSITE" id="PS00211">
    <property type="entry name" value="ABC_TRANSPORTER_1"/>
    <property type="match status" value="1"/>
</dbReference>
<keyword evidence="8" id="KW-1185">Reference proteome</keyword>
<evidence type="ECO:0000256" key="4">
    <source>
        <dbReference type="ARBA" id="ARBA00022741"/>
    </source>
</evidence>
<feature type="domain" description="ABC transporter" evidence="6">
    <location>
        <begin position="4"/>
        <end position="233"/>
    </location>
</feature>
<organism evidence="7 8">
    <name type="scientific">Sphingobacterium cellulitidis</name>
    <dbReference type="NCBI Taxonomy" id="1768011"/>
    <lineage>
        <taxon>Bacteria</taxon>
        <taxon>Pseudomonadati</taxon>
        <taxon>Bacteroidota</taxon>
        <taxon>Sphingobacteriia</taxon>
        <taxon>Sphingobacteriales</taxon>
        <taxon>Sphingobacteriaceae</taxon>
        <taxon>Sphingobacterium</taxon>
    </lineage>
</organism>
<dbReference type="Pfam" id="PF00005">
    <property type="entry name" value="ABC_tran"/>
    <property type="match status" value="1"/>
</dbReference>
<evidence type="ECO:0000256" key="1">
    <source>
        <dbReference type="ARBA" id="ARBA00005417"/>
    </source>
</evidence>
<comment type="similarity">
    <text evidence="1">Belongs to the ABC transporter superfamily.</text>
</comment>
<reference evidence="7" key="1">
    <citation type="journal article" date="2014" name="Int. J. Syst. Evol. Microbiol.">
        <title>Complete genome sequence of Corynebacterium casei LMG S-19264T (=DSM 44701T), isolated from a smear-ripened cheese.</title>
        <authorList>
            <consortium name="US DOE Joint Genome Institute (JGI-PGF)"/>
            <person name="Walter F."/>
            <person name="Albersmeier A."/>
            <person name="Kalinowski J."/>
            <person name="Ruckert C."/>
        </authorList>
    </citation>
    <scope>NUCLEOTIDE SEQUENCE</scope>
    <source>
        <strain evidence="7">CGMCC 1.15966</strain>
    </source>
</reference>
<reference evidence="7" key="2">
    <citation type="submission" date="2020-09" db="EMBL/GenBank/DDBJ databases">
        <authorList>
            <person name="Sun Q."/>
            <person name="Zhou Y."/>
        </authorList>
    </citation>
    <scope>NUCLEOTIDE SEQUENCE</scope>
    <source>
        <strain evidence="7">CGMCC 1.15966</strain>
    </source>
</reference>
<dbReference type="SMART" id="SM00382">
    <property type="entry name" value="AAA"/>
    <property type="match status" value="1"/>
</dbReference>
<keyword evidence="5" id="KW-0067">ATP-binding</keyword>
<dbReference type="InterPro" id="IPR027417">
    <property type="entry name" value="P-loop_NTPase"/>
</dbReference>
<comment type="caution">
    <text evidence="7">The sequence shown here is derived from an EMBL/GenBank/DDBJ whole genome shotgun (WGS) entry which is preliminary data.</text>
</comment>
<proteinExistence type="inferred from homology"/>
<keyword evidence="3" id="KW-0536">Nodulation</keyword>
<dbReference type="RefSeq" id="WP_182498969.1">
    <property type="nucleotide sequence ID" value="NZ_BMKM01000002.1"/>
</dbReference>
<evidence type="ECO:0000313" key="7">
    <source>
        <dbReference type="EMBL" id="GGE16580.1"/>
    </source>
</evidence>
<dbReference type="CDD" id="cd03230">
    <property type="entry name" value="ABC_DR_subfamily_A"/>
    <property type="match status" value="1"/>
</dbReference>
<dbReference type="Proteomes" id="UP000614460">
    <property type="component" value="Unassembled WGS sequence"/>
</dbReference>
<dbReference type="InterPro" id="IPR017871">
    <property type="entry name" value="ABC_transporter-like_CS"/>
</dbReference>
<name>A0A8H9FYT4_9SPHI</name>
<dbReference type="PANTHER" id="PTHR42711">
    <property type="entry name" value="ABC TRANSPORTER ATP-BINDING PROTEIN"/>
    <property type="match status" value="1"/>
</dbReference>
<dbReference type="GO" id="GO:0005524">
    <property type="term" value="F:ATP binding"/>
    <property type="evidence" value="ECO:0007669"/>
    <property type="project" value="UniProtKB-KW"/>
</dbReference>